<dbReference type="CDD" id="cd00302">
    <property type="entry name" value="cytochrome_P450"/>
    <property type="match status" value="1"/>
</dbReference>
<keyword evidence="4" id="KW-0560">Oxidoreductase</keyword>
<evidence type="ECO:0000256" key="6">
    <source>
        <dbReference type="ARBA" id="ARBA00023033"/>
    </source>
</evidence>
<dbReference type="SUPFAM" id="SSF48264">
    <property type="entry name" value="Cytochrome P450"/>
    <property type="match status" value="1"/>
</dbReference>
<evidence type="ECO:0000256" key="1">
    <source>
        <dbReference type="ARBA" id="ARBA00010617"/>
    </source>
</evidence>
<name>A0ABT6ZXD0_9ACTN</name>
<dbReference type="InterPro" id="IPR050196">
    <property type="entry name" value="Cytochrome_P450_Monoox"/>
</dbReference>
<comment type="similarity">
    <text evidence="1">Belongs to the cytochrome P450 family.</text>
</comment>
<dbReference type="InterPro" id="IPR036396">
    <property type="entry name" value="Cyt_P450_sf"/>
</dbReference>
<dbReference type="RefSeq" id="WP_274039584.1">
    <property type="nucleotide sequence ID" value="NZ_JANCPR020000014.1"/>
</dbReference>
<protein>
    <submittedName>
        <fullName evidence="7">Cytochrome P450</fullName>
    </submittedName>
</protein>
<keyword evidence="6" id="KW-0503">Monooxygenase</keyword>
<evidence type="ECO:0000256" key="3">
    <source>
        <dbReference type="ARBA" id="ARBA00022723"/>
    </source>
</evidence>
<proteinExistence type="inferred from homology"/>
<dbReference type="EMBL" id="JANCPR020000014">
    <property type="protein sequence ID" value="MDJ1133464.1"/>
    <property type="molecule type" value="Genomic_DNA"/>
</dbReference>
<dbReference type="Gene3D" id="1.10.630.10">
    <property type="entry name" value="Cytochrome P450"/>
    <property type="match status" value="1"/>
</dbReference>
<dbReference type="InterPro" id="IPR001128">
    <property type="entry name" value="Cyt_P450"/>
</dbReference>
<evidence type="ECO:0000313" key="7">
    <source>
        <dbReference type="EMBL" id="MDJ1133464.1"/>
    </source>
</evidence>
<sequence>MNPSRMRKFRHDPLGFIEDLARRAPEGMFRLPWGGWCVSDADLALSVLSEPDFNSGRSAFFRDLLPSRAAQVILGRAVRHALDAYAGDYRDNMVRAVAQLPAASPWPVTGPDLVFLSTADFLLRPEADPPLRRMMHQAVHNGLLVRSPHMRRRARAEMMRLKLAEATLAHVRERRRQGRPPEPPDLLDTVLHACPAESGDRTVAELYLLLHQSIVRNVGYALAWSLLLPRLHGTSGPPWSWPTEWAVREAARCRPMVWMVGRDVPRRMEIGGVTLRAGTTLSVSPYLLHHDEQRWTDPRSFRPERWSQPHACGPYLPFSAGPFTCTAAAVAHRMTGEALDRVGGGAHLSVSGGVTHPTVTDAAVPGPFVLHRVTTSPAP</sequence>
<keyword evidence="5" id="KW-0408">Iron</keyword>
<evidence type="ECO:0000256" key="5">
    <source>
        <dbReference type="ARBA" id="ARBA00023004"/>
    </source>
</evidence>
<organism evidence="7 8">
    <name type="scientific">Streptomyces iconiensis</name>
    <dbReference type="NCBI Taxonomy" id="1384038"/>
    <lineage>
        <taxon>Bacteria</taxon>
        <taxon>Bacillati</taxon>
        <taxon>Actinomycetota</taxon>
        <taxon>Actinomycetes</taxon>
        <taxon>Kitasatosporales</taxon>
        <taxon>Streptomycetaceae</taxon>
        <taxon>Streptomyces</taxon>
    </lineage>
</organism>
<dbReference type="PANTHER" id="PTHR24291:SF50">
    <property type="entry name" value="BIFUNCTIONAL ALBAFLAVENONE MONOOXYGENASE_TERPENE SYNTHASE"/>
    <property type="match status" value="1"/>
</dbReference>
<evidence type="ECO:0000256" key="4">
    <source>
        <dbReference type="ARBA" id="ARBA00023002"/>
    </source>
</evidence>
<dbReference type="Proteomes" id="UP001214441">
    <property type="component" value="Unassembled WGS sequence"/>
</dbReference>
<comment type="caution">
    <text evidence="7">The sequence shown here is derived from an EMBL/GenBank/DDBJ whole genome shotgun (WGS) entry which is preliminary data.</text>
</comment>
<gene>
    <name evidence="7" type="ORF">NMN56_016125</name>
</gene>
<dbReference type="PANTHER" id="PTHR24291">
    <property type="entry name" value="CYTOCHROME P450 FAMILY 4"/>
    <property type="match status" value="1"/>
</dbReference>
<keyword evidence="2" id="KW-0349">Heme</keyword>
<accession>A0ABT6ZXD0</accession>
<dbReference type="Pfam" id="PF00067">
    <property type="entry name" value="p450"/>
    <property type="match status" value="1"/>
</dbReference>
<evidence type="ECO:0000313" key="8">
    <source>
        <dbReference type="Proteomes" id="UP001214441"/>
    </source>
</evidence>
<evidence type="ECO:0000256" key="2">
    <source>
        <dbReference type="ARBA" id="ARBA00022617"/>
    </source>
</evidence>
<reference evidence="7 8" key="1">
    <citation type="submission" date="2023-05" db="EMBL/GenBank/DDBJ databases">
        <title>Streptantibioticus silvisoli sp. nov., acidotolerant actinomycetes 1 from pine litter.</title>
        <authorList>
            <person name="Swiecimska M."/>
            <person name="Golinska P."/>
            <person name="Sangal V."/>
            <person name="Wachnowicz B."/>
            <person name="Goodfellow M."/>
        </authorList>
    </citation>
    <scope>NUCLEOTIDE SEQUENCE [LARGE SCALE GENOMIC DNA]</scope>
    <source>
        <strain evidence="7 8">DSM 42109</strain>
    </source>
</reference>
<keyword evidence="8" id="KW-1185">Reference proteome</keyword>
<keyword evidence="3" id="KW-0479">Metal-binding</keyword>